<protein>
    <submittedName>
        <fullName evidence="1">Uncharacterized protein</fullName>
    </submittedName>
</protein>
<accession>A0A9D3VXK5</accession>
<reference evidence="1 2" key="1">
    <citation type="journal article" date="2021" name="Plant Biotechnol. J.">
        <title>Multi-omics assisted identification of the key and species-specific regulatory components of drought-tolerant mechanisms in Gossypium stocksii.</title>
        <authorList>
            <person name="Yu D."/>
            <person name="Ke L."/>
            <person name="Zhang D."/>
            <person name="Wu Y."/>
            <person name="Sun Y."/>
            <person name="Mei J."/>
            <person name="Sun J."/>
            <person name="Sun Y."/>
        </authorList>
    </citation>
    <scope>NUCLEOTIDE SEQUENCE [LARGE SCALE GENOMIC DNA]</scope>
    <source>
        <strain evidence="2">cv. E1</strain>
        <tissue evidence="1">Leaf</tissue>
    </source>
</reference>
<sequence>MNRKPLRVSLKAMKSLFQLSVSKRKRNRPKCLCFVFYSRHRVDFATHQDLCRDIATNMLICSLLQGYVVTPLAYVATLKVISYFLHSIFYVVTLDLPCCDITSNVGPKCLLMVSCTLAKYVISPLGLIWPLRGHSGKSENRIEIEEPSIYSTGAYQLRAARPRLEGWEDKDLLHVIVEPLQ</sequence>
<name>A0A9D3VXK5_9ROSI</name>
<proteinExistence type="predicted"/>
<evidence type="ECO:0000313" key="1">
    <source>
        <dbReference type="EMBL" id="KAH1098139.1"/>
    </source>
</evidence>
<gene>
    <name evidence="1" type="ORF">J1N35_015060</name>
</gene>
<dbReference type="EMBL" id="JAIQCV010000005">
    <property type="protein sequence ID" value="KAH1098139.1"/>
    <property type="molecule type" value="Genomic_DNA"/>
</dbReference>
<dbReference type="Proteomes" id="UP000828251">
    <property type="component" value="Unassembled WGS sequence"/>
</dbReference>
<organism evidence="1 2">
    <name type="scientific">Gossypium stocksii</name>
    <dbReference type="NCBI Taxonomy" id="47602"/>
    <lineage>
        <taxon>Eukaryota</taxon>
        <taxon>Viridiplantae</taxon>
        <taxon>Streptophyta</taxon>
        <taxon>Embryophyta</taxon>
        <taxon>Tracheophyta</taxon>
        <taxon>Spermatophyta</taxon>
        <taxon>Magnoliopsida</taxon>
        <taxon>eudicotyledons</taxon>
        <taxon>Gunneridae</taxon>
        <taxon>Pentapetalae</taxon>
        <taxon>rosids</taxon>
        <taxon>malvids</taxon>
        <taxon>Malvales</taxon>
        <taxon>Malvaceae</taxon>
        <taxon>Malvoideae</taxon>
        <taxon>Gossypium</taxon>
    </lineage>
</organism>
<dbReference type="AlphaFoldDB" id="A0A9D3VXK5"/>
<comment type="caution">
    <text evidence="1">The sequence shown here is derived from an EMBL/GenBank/DDBJ whole genome shotgun (WGS) entry which is preliminary data.</text>
</comment>
<keyword evidence="2" id="KW-1185">Reference proteome</keyword>
<evidence type="ECO:0000313" key="2">
    <source>
        <dbReference type="Proteomes" id="UP000828251"/>
    </source>
</evidence>